<proteinExistence type="predicted"/>
<evidence type="ECO:0000313" key="4">
    <source>
        <dbReference type="Proteomes" id="UP000434582"/>
    </source>
</evidence>
<dbReference type="AlphaFoldDB" id="A0A7X2D241"/>
<dbReference type="GO" id="GO:0006355">
    <property type="term" value="P:regulation of DNA-templated transcription"/>
    <property type="evidence" value="ECO:0007669"/>
    <property type="project" value="InterPro"/>
</dbReference>
<dbReference type="InterPro" id="IPR053853">
    <property type="entry name" value="FitA-like_RHH"/>
</dbReference>
<feature type="compositionally biased region" description="Basic and acidic residues" evidence="1">
    <location>
        <begin position="77"/>
        <end position="90"/>
    </location>
</feature>
<dbReference type="InterPro" id="IPR013321">
    <property type="entry name" value="Arc_rbn_hlx_hlx"/>
</dbReference>
<gene>
    <name evidence="3" type="ORF">GHC57_02015</name>
</gene>
<organism evidence="3 4">
    <name type="scientific">Roseospira navarrensis</name>
    <dbReference type="NCBI Taxonomy" id="140058"/>
    <lineage>
        <taxon>Bacteria</taxon>
        <taxon>Pseudomonadati</taxon>
        <taxon>Pseudomonadota</taxon>
        <taxon>Alphaproteobacteria</taxon>
        <taxon>Rhodospirillales</taxon>
        <taxon>Rhodospirillaceae</taxon>
        <taxon>Roseospira</taxon>
    </lineage>
</organism>
<comment type="caution">
    <text evidence="3">The sequence shown here is derived from an EMBL/GenBank/DDBJ whole genome shotgun (WGS) entry which is preliminary data.</text>
</comment>
<dbReference type="SUPFAM" id="SSF47598">
    <property type="entry name" value="Ribbon-helix-helix"/>
    <property type="match status" value="1"/>
</dbReference>
<evidence type="ECO:0000313" key="3">
    <source>
        <dbReference type="EMBL" id="MQX35286.1"/>
    </source>
</evidence>
<name>A0A7X2D241_9PROT</name>
<sequence length="90" mass="9661">MTSLTISVLDEAVAARLRRSAASHGRSAEDEARAIIEHALHDRPASASPSGADLWADIRRRVETIGGLDLDIPPRGPGREPLETLQDARA</sequence>
<evidence type="ECO:0000259" key="2">
    <source>
        <dbReference type="Pfam" id="PF22513"/>
    </source>
</evidence>
<accession>A0A7X2D241</accession>
<feature type="domain" description="Antitoxin FitA-like ribbon-helix-helix" evidence="2">
    <location>
        <begin position="3"/>
        <end position="40"/>
    </location>
</feature>
<evidence type="ECO:0000256" key="1">
    <source>
        <dbReference type="SAM" id="MobiDB-lite"/>
    </source>
</evidence>
<dbReference type="InterPro" id="IPR010985">
    <property type="entry name" value="Ribbon_hlx_hlx"/>
</dbReference>
<dbReference type="EMBL" id="WIVE01000002">
    <property type="protein sequence ID" value="MQX35286.1"/>
    <property type="molecule type" value="Genomic_DNA"/>
</dbReference>
<feature type="region of interest" description="Disordered" evidence="1">
    <location>
        <begin position="69"/>
        <end position="90"/>
    </location>
</feature>
<dbReference type="RefSeq" id="WP_153340600.1">
    <property type="nucleotide sequence ID" value="NZ_WIVE01000002.1"/>
</dbReference>
<protein>
    <submittedName>
        <fullName evidence="3">Plasmid stabilization protein</fullName>
    </submittedName>
</protein>
<dbReference type="Pfam" id="PF22513">
    <property type="entry name" value="FitA-like_RHH"/>
    <property type="match status" value="1"/>
</dbReference>
<dbReference type="Gene3D" id="1.10.1220.10">
    <property type="entry name" value="Met repressor-like"/>
    <property type="match status" value="1"/>
</dbReference>
<dbReference type="Proteomes" id="UP000434582">
    <property type="component" value="Unassembled WGS sequence"/>
</dbReference>
<reference evidence="3 4" key="1">
    <citation type="submission" date="2019-10" db="EMBL/GenBank/DDBJ databases">
        <title>Draft whole-genome sequence of the purple nonsulfur photosynthetic bacterium Roseospira navarrensis DSM 15114.</title>
        <authorList>
            <person name="Kyndt J.A."/>
            <person name="Meyer T.E."/>
        </authorList>
    </citation>
    <scope>NUCLEOTIDE SEQUENCE [LARGE SCALE GENOMIC DNA]</scope>
    <source>
        <strain evidence="3 4">DSM 15114</strain>
    </source>
</reference>
<keyword evidence="4" id="KW-1185">Reference proteome</keyword>
<dbReference type="OrthoDB" id="2389872at2"/>